<dbReference type="Proteomes" id="UP000797356">
    <property type="component" value="Chromosome 2"/>
</dbReference>
<dbReference type="InterPro" id="IPR002885">
    <property type="entry name" value="PPR_rpt"/>
</dbReference>
<protein>
    <submittedName>
        <fullName evidence="4">Pentatricopeptide repeat-containing protein</fullName>
    </submittedName>
</protein>
<keyword evidence="5" id="KW-1185">Reference proteome</keyword>
<gene>
    <name evidence="4" type="ORF">COCNU_02G009990</name>
</gene>
<feature type="repeat" description="PPR" evidence="3">
    <location>
        <begin position="583"/>
        <end position="617"/>
    </location>
</feature>
<feature type="repeat" description="PPR" evidence="3">
    <location>
        <begin position="618"/>
        <end position="652"/>
    </location>
</feature>
<dbReference type="AlphaFoldDB" id="A0A8K0HZ76"/>
<dbReference type="NCBIfam" id="TIGR00756">
    <property type="entry name" value="PPR"/>
    <property type="match status" value="8"/>
</dbReference>
<feature type="repeat" description="PPR" evidence="3">
    <location>
        <begin position="191"/>
        <end position="225"/>
    </location>
</feature>
<name>A0A8K0HZ76_COCNU</name>
<evidence type="ECO:0000256" key="1">
    <source>
        <dbReference type="ARBA" id="ARBA00007626"/>
    </source>
</evidence>
<reference evidence="4" key="2">
    <citation type="submission" date="2019-07" db="EMBL/GenBank/DDBJ databases">
        <authorList>
            <person name="Yang Y."/>
            <person name="Bocs S."/>
            <person name="Baudouin L."/>
        </authorList>
    </citation>
    <scope>NUCLEOTIDE SEQUENCE</scope>
    <source>
        <tissue evidence="4">Spear leaf of Hainan Tall coconut</tissue>
    </source>
</reference>
<reference evidence="4" key="1">
    <citation type="journal article" date="2017" name="Gigascience">
        <title>The genome draft of coconut (Cocos nucifera).</title>
        <authorList>
            <person name="Xiao Y."/>
            <person name="Xu P."/>
            <person name="Fan H."/>
            <person name="Baudouin L."/>
            <person name="Xia W."/>
            <person name="Bocs S."/>
            <person name="Xu J."/>
            <person name="Li Q."/>
            <person name="Guo A."/>
            <person name="Zhou L."/>
            <person name="Li J."/>
            <person name="Wu Y."/>
            <person name="Ma Z."/>
            <person name="Armero A."/>
            <person name="Issali A.E."/>
            <person name="Liu N."/>
            <person name="Peng M."/>
            <person name="Yang Y."/>
        </authorList>
    </citation>
    <scope>NUCLEOTIDE SEQUENCE</scope>
    <source>
        <tissue evidence="4">Spear leaf of Hainan Tall coconut</tissue>
    </source>
</reference>
<feature type="repeat" description="PPR" evidence="3">
    <location>
        <begin position="336"/>
        <end position="370"/>
    </location>
</feature>
<dbReference type="Pfam" id="PF01535">
    <property type="entry name" value="PPR"/>
    <property type="match status" value="6"/>
</dbReference>
<keyword evidence="2" id="KW-0677">Repeat</keyword>
<dbReference type="EMBL" id="CM017873">
    <property type="protein sequence ID" value="KAG1331031.1"/>
    <property type="molecule type" value="Genomic_DNA"/>
</dbReference>
<dbReference type="PANTHER" id="PTHR47447:SF22">
    <property type="entry name" value="TETRATRICOPEPTIDE-LIKE HELICAL DOMAIN SUPERFAMILY"/>
    <property type="match status" value="1"/>
</dbReference>
<feature type="repeat" description="PPR" evidence="3">
    <location>
        <begin position="156"/>
        <end position="190"/>
    </location>
</feature>
<dbReference type="Gene3D" id="1.25.40.10">
    <property type="entry name" value="Tetratricopeptide repeat domain"/>
    <property type="match status" value="7"/>
</dbReference>
<dbReference type="InterPro" id="IPR011990">
    <property type="entry name" value="TPR-like_helical_dom_sf"/>
</dbReference>
<dbReference type="OrthoDB" id="185373at2759"/>
<proteinExistence type="inferred from homology"/>
<feature type="repeat" description="PPR" evidence="3">
    <location>
        <begin position="477"/>
        <end position="512"/>
    </location>
</feature>
<comment type="similarity">
    <text evidence="1">Belongs to the PPR family. P subfamily.</text>
</comment>
<dbReference type="PANTHER" id="PTHR47447">
    <property type="entry name" value="OS03G0856100 PROTEIN"/>
    <property type="match status" value="1"/>
</dbReference>
<evidence type="ECO:0000313" key="4">
    <source>
        <dbReference type="EMBL" id="KAG1331031.1"/>
    </source>
</evidence>
<sequence length="778" mass="87653">MALIRRPFLPSYRPLSTITSLPSTLHRTYDESLVEEEEKELESESITNRSYWTKRIHFLCSAAGDPDAALRLLHRLRLRGFVPDSLNLASIIHSLCDAGRSDEAHRRLLLSTAAGLLPDDRTANVLLARLLDARTPSLTLAVLRRLADAKLAFAPSLTNYNRLADDLCSRGKPFEAVGLLSDMKARGRLPDAVTYTTLISGFCGAGELDEARRLFDKMLKGGILPNSLTYSVLIKGVLRMRRVDEARELMIELWLKMEEEKDPSVNGAAFANLIDSLCREGFFHEVFRIAEEMPQRKSLQEEFAYGQMIDSLCRAGRHHGASRIVYIMRKRGFFPSLVSYNCIVHGLSKNQGCMRAYQLFKQGIEFGYSPSEPTYKVLVEALCKEMDLHKAKDVAEFMLQRDSIDNTRIYNILLSALRLADNPSEQLNVLISMLQKQCRPNAITLNTVIHGFCKIGKVTEAKKIMSDMLNGNFCAPDVVTFTTIICGLLDIGNSEEAFDILQRTMPECHCFPNVVTYNVVLHGLVKLQKVDKAMEIFNDMVGKGIAADSTTYTAIIEGLCKIGRLEEAKRFWDKIVWPSKIHDNYVYAAILRGLCRMGKLDQACDFLYELVDCGVTPGIMNYNILIDGACKQGLKKEAYQIMGEMRKNGLKPDAVTWRILDKLHERQSEELTFDGLSLESKSLEEETVMPVEFEDETISEIINEEKEYMNKVENHGDLLGGLVDPNLTAKLVGEDKTREDHRFVNKIDLTGGMGREKPVQPDLQEPLSKIAKRVFGLL</sequence>
<evidence type="ECO:0000256" key="3">
    <source>
        <dbReference type="PROSITE-ProRule" id="PRU00708"/>
    </source>
</evidence>
<feature type="repeat" description="PPR" evidence="3">
    <location>
        <begin position="48"/>
        <end position="83"/>
    </location>
</feature>
<feature type="repeat" description="PPR" evidence="3">
    <location>
        <begin position="301"/>
        <end position="335"/>
    </location>
</feature>
<dbReference type="PROSITE" id="PS51375">
    <property type="entry name" value="PPR"/>
    <property type="match status" value="11"/>
</dbReference>
<evidence type="ECO:0000256" key="2">
    <source>
        <dbReference type="ARBA" id="ARBA00022737"/>
    </source>
</evidence>
<feature type="repeat" description="PPR" evidence="3">
    <location>
        <begin position="513"/>
        <end position="547"/>
    </location>
</feature>
<feature type="repeat" description="PPR" evidence="3">
    <location>
        <begin position="441"/>
        <end position="475"/>
    </location>
</feature>
<feature type="repeat" description="PPR" evidence="3">
    <location>
        <begin position="548"/>
        <end position="578"/>
    </location>
</feature>
<dbReference type="Pfam" id="PF13041">
    <property type="entry name" value="PPR_2"/>
    <property type="match status" value="4"/>
</dbReference>
<accession>A0A8K0HZ76</accession>
<evidence type="ECO:0000313" key="5">
    <source>
        <dbReference type="Proteomes" id="UP000797356"/>
    </source>
</evidence>
<organism evidence="4 5">
    <name type="scientific">Cocos nucifera</name>
    <name type="common">Coconut palm</name>
    <dbReference type="NCBI Taxonomy" id="13894"/>
    <lineage>
        <taxon>Eukaryota</taxon>
        <taxon>Viridiplantae</taxon>
        <taxon>Streptophyta</taxon>
        <taxon>Embryophyta</taxon>
        <taxon>Tracheophyta</taxon>
        <taxon>Spermatophyta</taxon>
        <taxon>Magnoliopsida</taxon>
        <taxon>Liliopsida</taxon>
        <taxon>Arecaceae</taxon>
        <taxon>Arecoideae</taxon>
        <taxon>Cocoseae</taxon>
        <taxon>Attaleinae</taxon>
        <taxon>Cocos</taxon>
    </lineage>
</organism>
<comment type="caution">
    <text evidence="4">The sequence shown here is derived from an EMBL/GenBank/DDBJ whole genome shotgun (WGS) entry which is preliminary data.</text>
</comment>